<dbReference type="Proteomes" id="UP000799757">
    <property type="component" value="Unassembled WGS sequence"/>
</dbReference>
<dbReference type="EMBL" id="MU001960">
    <property type="protein sequence ID" value="KAF2792656.1"/>
    <property type="molecule type" value="Genomic_DNA"/>
</dbReference>
<dbReference type="AlphaFoldDB" id="A0A6A6X8C5"/>
<keyword evidence="1" id="KW-0863">Zinc-finger</keyword>
<keyword evidence="6" id="KW-1185">Reference proteome</keyword>
<evidence type="ECO:0000256" key="3">
    <source>
        <dbReference type="SAM" id="MobiDB-lite"/>
    </source>
</evidence>
<keyword evidence="1" id="KW-0862">Zinc</keyword>
<evidence type="ECO:0000256" key="1">
    <source>
        <dbReference type="PROSITE-ProRule" id="PRU00723"/>
    </source>
</evidence>
<keyword evidence="1" id="KW-0479">Metal-binding</keyword>
<keyword evidence="2" id="KW-0175">Coiled coil</keyword>
<feature type="region of interest" description="Disordered" evidence="3">
    <location>
        <begin position="137"/>
        <end position="170"/>
    </location>
</feature>
<sequence length="262" mass="30035">MSFSLENTAELVARRMDQIARRPEDFQTGEECPAHGSTIRLLLSRNEVLASEKHCLRLEKDSLAKTLATIEQQFKEYRDESNKEKDKLHSHFIEITKEVADKRAEMSREKKYMNAEAQAIYKYRSAYPVPSTAGQSQISSIFDESRQSSNPEVSAERPPTKKRKRKEHSTPSISNVVICTQCYAHDFKCDHGTPCKACQHNKTRCKRKRCSTYHLGATKCGRNDCPFAHPEDGYANTANLMRRTARDKGLPPLTKRLRLLDR</sequence>
<gene>
    <name evidence="5" type="ORF">K505DRAFT_362705</name>
</gene>
<accession>A0A6A6X8C5</accession>
<dbReference type="OrthoDB" id="3777260at2759"/>
<proteinExistence type="predicted"/>
<feature type="domain" description="C3H1-type" evidence="4">
    <location>
        <begin position="204"/>
        <end position="232"/>
    </location>
</feature>
<feature type="zinc finger region" description="C3H1-type" evidence="1">
    <location>
        <begin position="204"/>
        <end position="232"/>
    </location>
</feature>
<feature type="coiled-coil region" evidence="2">
    <location>
        <begin position="60"/>
        <end position="87"/>
    </location>
</feature>
<name>A0A6A6X8C5_9PLEO</name>
<organism evidence="5 6">
    <name type="scientific">Melanomma pulvis-pyrius CBS 109.77</name>
    <dbReference type="NCBI Taxonomy" id="1314802"/>
    <lineage>
        <taxon>Eukaryota</taxon>
        <taxon>Fungi</taxon>
        <taxon>Dikarya</taxon>
        <taxon>Ascomycota</taxon>
        <taxon>Pezizomycotina</taxon>
        <taxon>Dothideomycetes</taxon>
        <taxon>Pleosporomycetidae</taxon>
        <taxon>Pleosporales</taxon>
        <taxon>Melanommataceae</taxon>
        <taxon>Melanomma</taxon>
    </lineage>
</organism>
<evidence type="ECO:0000313" key="5">
    <source>
        <dbReference type="EMBL" id="KAF2792656.1"/>
    </source>
</evidence>
<dbReference type="InterPro" id="IPR000571">
    <property type="entry name" value="Znf_CCCH"/>
</dbReference>
<feature type="compositionally biased region" description="Polar residues" evidence="3">
    <location>
        <begin position="137"/>
        <end position="152"/>
    </location>
</feature>
<protein>
    <recommendedName>
        <fullName evidence="4">C3H1-type domain-containing protein</fullName>
    </recommendedName>
</protein>
<evidence type="ECO:0000313" key="6">
    <source>
        <dbReference type="Proteomes" id="UP000799757"/>
    </source>
</evidence>
<reference evidence="5" key="1">
    <citation type="journal article" date="2020" name="Stud. Mycol.">
        <title>101 Dothideomycetes genomes: a test case for predicting lifestyles and emergence of pathogens.</title>
        <authorList>
            <person name="Haridas S."/>
            <person name="Albert R."/>
            <person name="Binder M."/>
            <person name="Bloem J."/>
            <person name="Labutti K."/>
            <person name="Salamov A."/>
            <person name="Andreopoulos B."/>
            <person name="Baker S."/>
            <person name="Barry K."/>
            <person name="Bills G."/>
            <person name="Bluhm B."/>
            <person name="Cannon C."/>
            <person name="Castanera R."/>
            <person name="Culley D."/>
            <person name="Daum C."/>
            <person name="Ezra D."/>
            <person name="Gonzalez J."/>
            <person name="Henrissat B."/>
            <person name="Kuo A."/>
            <person name="Liang C."/>
            <person name="Lipzen A."/>
            <person name="Lutzoni F."/>
            <person name="Magnuson J."/>
            <person name="Mondo S."/>
            <person name="Nolan M."/>
            <person name="Ohm R."/>
            <person name="Pangilinan J."/>
            <person name="Park H.-J."/>
            <person name="Ramirez L."/>
            <person name="Alfaro M."/>
            <person name="Sun H."/>
            <person name="Tritt A."/>
            <person name="Yoshinaga Y."/>
            <person name="Zwiers L.-H."/>
            <person name="Turgeon B."/>
            <person name="Goodwin S."/>
            <person name="Spatafora J."/>
            <person name="Crous P."/>
            <person name="Grigoriev I."/>
        </authorList>
    </citation>
    <scope>NUCLEOTIDE SEQUENCE</scope>
    <source>
        <strain evidence="5">CBS 109.77</strain>
    </source>
</reference>
<dbReference type="GO" id="GO:0008270">
    <property type="term" value="F:zinc ion binding"/>
    <property type="evidence" value="ECO:0007669"/>
    <property type="project" value="UniProtKB-KW"/>
</dbReference>
<dbReference type="PROSITE" id="PS50103">
    <property type="entry name" value="ZF_C3H1"/>
    <property type="match status" value="1"/>
</dbReference>
<evidence type="ECO:0000256" key="2">
    <source>
        <dbReference type="SAM" id="Coils"/>
    </source>
</evidence>
<evidence type="ECO:0000259" key="4">
    <source>
        <dbReference type="PROSITE" id="PS50103"/>
    </source>
</evidence>